<comment type="caution">
    <text evidence="2">The sequence shown here is derived from an EMBL/GenBank/DDBJ whole genome shotgun (WGS) entry which is preliminary data.</text>
</comment>
<gene>
    <name evidence="2" type="ORF">BV898_17982</name>
</gene>
<evidence type="ECO:0000313" key="2">
    <source>
        <dbReference type="EMBL" id="OWA53559.1"/>
    </source>
</evidence>
<reference evidence="3" key="1">
    <citation type="submission" date="2017-01" db="EMBL/GenBank/DDBJ databases">
        <title>Comparative genomics of anhydrobiosis in the tardigrade Hypsibius dujardini.</title>
        <authorList>
            <person name="Yoshida Y."/>
            <person name="Koutsovoulos G."/>
            <person name="Laetsch D."/>
            <person name="Stevens L."/>
            <person name="Kumar S."/>
            <person name="Horikawa D."/>
            <person name="Ishino K."/>
            <person name="Komine S."/>
            <person name="Tomita M."/>
            <person name="Blaxter M."/>
            <person name="Arakawa K."/>
        </authorList>
    </citation>
    <scope>NUCLEOTIDE SEQUENCE [LARGE SCALE GENOMIC DNA]</scope>
    <source>
        <strain evidence="3">Z151</strain>
    </source>
</reference>
<dbReference type="PANTHER" id="PTHR46060:SF1">
    <property type="entry name" value="MARINER MOS1 TRANSPOSASE-LIKE PROTEIN"/>
    <property type="match status" value="1"/>
</dbReference>
<keyword evidence="1" id="KW-0472">Membrane</keyword>
<keyword evidence="1" id="KW-0812">Transmembrane</keyword>
<evidence type="ECO:0000313" key="3">
    <source>
        <dbReference type="Proteomes" id="UP000192578"/>
    </source>
</evidence>
<dbReference type="AlphaFoldDB" id="A0A9X6NPN1"/>
<dbReference type="PANTHER" id="PTHR46060">
    <property type="entry name" value="MARINER MOS1 TRANSPOSASE-LIKE PROTEIN"/>
    <property type="match status" value="1"/>
</dbReference>
<dbReference type="InterPro" id="IPR052709">
    <property type="entry name" value="Transposase-MT_Hybrid"/>
</dbReference>
<sequence length="208" mass="24741">MWRYFRDFRRGRKTLGVVPSPGRSATAVTPRNIEAVDCYITENPRATWEEIKVEISIGSAALNIILHHELGLRKLCAKWVPHLLQEGKKQARVDFALKILSRCRKNPELFLRRILTEDKSWTYYQDPMTKRLSMMWVWECLDWVDYFNTVPNATLYSSNYLNPFRRRSYPWEYICVYSALNVFPFILSQHVYIGVWFFPGYSVNLFRP</sequence>
<evidence type="ECO:0000256" key="1">
    <source>
        <dbReference type="SAM" id="Phobius"/>
    </source>
</evidence>
<feature type="transmembrane region" description="Helical" evidence="1">
    <location>
        <begin position="174"/>
        <end position="198"/>
    </location>
</feature>
<accession>A0A9X6NPN1</accession>
<dbReference type="InterPro" id="IPR036397">
    <property type="entry name" value="RNaseH_sf"/>
</dbReference>
<protein>
    <submittedName>
        <fullName evidence="2">Uncharacterized protein</fullName>
    </submittedName>
</protein>
<keyword evidence="3" id="KW-1185">Reference proteome</keyword>
<name>A0A9X6NPN1_HYPEX</name>
<dbReference type="Gene3D" id="3.30.420.10">
    <property type="entry name" value="Ribonuclease H-like superfamily/Ribonuclease H"/>
    <property type="match status" value="1"/>
</dbReference>
<dbReference type="GO" id="GO:0003676">
    <property type="term" value="F:nucleic acid binding"/>
    <property type="evidence" value="ECO:0007669"/>
    <property type="project" value="InterPro"/>
</dbReference>
<dbReference type="EMBL" id="MTYJ01000329">
    <property type="protein sequence ID" value="OWA53559.1"/>
    <property type="molecule type" value="Genomic_DNA"/>
</dbReference>
<dbReference type="Proteomes" id="UP000192578">
    <property type="component" value="Unassembled WGS sequence"/>
</dbReference>
<organism evidence="2 3">
    <name type="scientific">Hypsibius exemplaris</name>
    <name type="common">Freshwater tardigrade</name>
    <dbReference type="NCBI Taxonomy" id="2072580"/>
    <lineage>
        <taxon>Eukaryota</taxon>
        <taxon>Metazoa</taxon>
        <taxon>Ecdysozoa</taxon>
        <taxon>Tardigrada</taxon>
        <taxon>Eutardigrada</taxon>
        <taxon>Parachela</taxon>
        <taxon>Hypsibioidea</taxon>
        <taxon>Hypsibiidae</taxon>
        <taxon>Hypsibius</taxon>
    </lineage>
</organism>
<proteinExistence type="predicted"/>
<dbReference type="OrthoDB" id="10017160at2759"/>
<keyword evidence="1" id="KW-1133">Transmembrane helix</keyword>